<dbReference type="InterPro" id="IPR036736">
    <property type="entry name" value="ACP-like_sf"/>
</dbReference>
<dbReference type="GO" id="GO:0016874">
    <property type="term" value="F:ligase activity"/>
    <property type="evidence" value="ECO:0007669"/>
    <property type="project" value="UniProtKB-KW"/>
</dbReference>
<dbReference type="GO" id="GO:0004312">
    <property type="term" value="F:fatty acid synthase activity"/>
    <property type="evidence" value="ECO:0007669"/>
    <property type="project" value="TreeGrafter"/>
</dbReference>
<keyword evidence="4" id="KW-0597">Phosphoprotein</keyword>
<dbReference type="Pfam" id="PF08659">
    <property type="entry name" value="KR"/>
    <property type="match status" value="1"/>
</dbReference>
<dbReference type="CDD" id="cd05274">
    <property type="entry name" value="KR_FAS_SDR_x"/>
    <property type="match status" value="1"/>
</dbReference>
<dbReference type="CDD" id="cd00833">
    <property type="entry name" value="PKS"/>
    <property type="match status" value="1"/>
</dbReference>
<dbReference type="SUPFAM" id="SSF52151">
    <property type="entry name" value="FabD/lysophospholipase-like"/>
    <property type="match status" value="1"/>
</dbReference>
<keyword evidence="3" id="KW-0596">Phosphopantetheine</keyword>
<evidence type="ECO:0000313" key="12">
    <source>
        <dbReference type="Proteomes" id="UP000554286"/>
    </source>
</evidence>
<evidence type="ECO:0000256" key="2">
    <source>
        <dbReference type="ARBA" id="ARBA00004924"/>
    </source>
</evidence>
<dbReference type="PROSITE" id="PS00012">
    <property type="entry name" value="PHOSPHOPANTETHEINE"/>
    <property type="match status" value="2"/>
</dbReference>
<dbReference type="InterPro" id="IPR014030">
    <property type="entry name" value="Ketoacyl_synth_N"/>
</dbReference>
<dbReference type="GO" id="GO:0006633">
    <property type="term" value="P:fatty acid biosynthetic process"/>
    <property type="evidence" value="ECO:0007669"/>
    <property type="project" value="InterPro"/>
</dbReference>
<dbReference type="CDD" id="cd19535">
    <property type="entry name" value="Cyc_NRPS"/>
    <property type="match status" value="1"/>
</dbReference>
<dbReference type="SMART" id="SM00827">
    <property type="entry name" value="PKS_AT"/>
    <property type="match status" value="1"/>
</dbReference>
<dbReference type="GO" id="GO:0071770">
    <property type="term" value="P:DIM/DIP cell wall layer assembly"/>
    <property type="evidence" value="ECO:0007669"/>
    <property type="project" value="TreeGrafter"/>
</dbReference>
<dbReference type="PANTHER" id="PTHR43775:SF37">
    <property type="entry name" value="SI:DKEY-61P9.11"/>
    <property type="match status" value="1"/>
</dbReference>
<proteinExistence type="predicted"/>
<dbReference type="Pfam" id="PF00698">
    <property type="entry name" value="Acyl_transf_1"/>
    <property type="match status" value="1"/>
</dbReference>
<dbReference type="InterPro" id="IPR029063">
    <property type="entry name" value="SAM-dependent_MTases_sf"/>
</dbReference>
<dbReference type="InterPro" id="IPR023213">
    <property type="entry name" value="CAT-like_dom_sf"/>
</dbReference>
<dbReference type="InterPro" id="IPR057326">
    <property type="entry name" value="KR_dom"/>
</dbReference>
<dbReference type="SMART" id="SM00822">
    <property type="entry name" value="PKS_KR"/>
    <property type="match status" value="1"/>
</dbReference>
<dbReference type="GO" id="GO:0009403">
    <property type="term" value="P:toxin biosynthetic process"/>
    <property type="evidence" value="ECO:0007669"/>
    <property type="project" value="UniProtKB-ARBA"/>
</dbReference>
<dbReference type="PROSITE" id="PS50075">
    <property type="entry name" value="CARRIER"/>
    <property type="match status" value="2"/>
</dbReference>
<dbReference type="SMART" id="SM00825">
    <property type="entry name" value="PKS_KS"/>
    <property type="match status" value="1"/>
</dbReference>
<evidence type="ECO:0000256" key="7">
    <source>
        <dbReference type="ARBA" id="ARBA00023268"/>
    </source>
</evidence>
<dbReference type="GO" id="GO:0005737">
    <property type="term" value="C:cytoplasm"/>
    <property type="evidence" value="ECO:0007669"/>
    <property type="project" value="TreeGrafter"/>
</dbReference>
<dbReference type="EMBL" id="JACIGK010000022">
    <property type="protein sequence ID" value="MBB4267126.1"/>
    <property type="molecule type" value="Genomic_DNA"/>
</dbReference>
<dbReference type="SUPFAM" id="SSF53335">
    <property type="entry name" value="S-adenosyl-L-methionine-dependent methyltransferases"/>
    <property type="match status" value="2"/>
</dbReference>
<dbReference type="Proteomes" id="UP000554286">
    <property type="component" value="Unassembled WGS sequence"/>
</dbReference>
<dbReference type="CDD" id="cd02440">
    <property type="entry name" value="AdoMet_MTases"/>
    <property type="match status" value="1"/>
</dbReference>
<dbReference type="PROSITE" id="PS00606">
    <property type="entry name" value="KS3_1"/>
    <property type="match status" value="1"/>
</dbReference>
<dbReference type="InterPro" id="IPR032821">
    <property type="entry name" value="PKS_assoc"/>
</dbReference>
<dbReference type="InterPro" id="IPR020841">
    <property type="entry name" value="PKS_Beta-ketoAc_synthase_dom"/>
</dbReference>
<dbReference type="PROSITE" id="PS52004">
    <property type="entry name" value="KS3_2"/>
    <property type="match status" value="1"/>
</dbReference>
<dbReference type="Pfam" id="PF02801">
    <property type="entry name" value="Ketoacyl-synt_C"/>
    <property type="match status" value="1"/>
</dbReference>
<dbReference type="Gene3D" id="3.40.50.1820">
    <property type="entry name" value="alpha/beta hydrolase"/>
    <property type="match status" value="1"/>
</dbReference>
<feature type="domain" description="Carrier" evidence="9">
    <location>
        <begin position="1854"/>
        <end position="1929"/>
    </location>
</feature>
<evidence type="ECO:0000256" key="3">
    <source>
        <dbReference type="ARBA" id="ARBA00022450"/>
    </source>
</evidence>
<dbReference type="PANTHER" id="PTHR43775">
    <property type="entry name" value="FATTY ACID SYNTHASE"/>
    <property type="match status" value="1"/>
</dbReference>
<gene>
    <name evidence="11" type="ORF">GGD89_002767</name>
</gene>
<dbReference type="Gene3D" id="1.10.1200.10">
    <property type="entry name" value="ACP-like"/>
    <property type="match status" value="2"/>
</dbReference>
<dbReference type="SMART" id="SM00823">
    <property type="entry name" value="PKS_PP"/>
    <property type="match status" value="2"/>
</dbReference>
<dbReference type="InterPro" id="IPR029058">
    <property type="entry name" value="AB_hydrolase_fold"/>
</dbReference>
<dbReference type="Pfam" id="PF00668">
    <property type="entry name" value="Condensation"/>
    <property type="match status" value="1"/>
</dbReference>
<dbReference type="Gene3D" id="3.40.366.10">
    <property type="entry name" value="Malonyl-Coenzyme A Acyl Carrier Protein, domain 2"/>
    <property type="match status" value="1"/>
</dbReference>
<dbReference type="InterPro" id="IPR001242">
    <property type="entry name" value="Condensation_dom"/>
</dbReference>
<dbReference type="SUPFAM" id="SSF51735">
    <property type="entry name" value="NAD(P)-binding Rossmann-fold domains"/>
    <property type="match status" value="2"/>
</dbReference>
<feature type="region of interest" description="Disordered" evidence="8">
    <location>
        <begin position="1931"/>
        <end position="1954"/>
    </location>
</feature>
<dbReference type="InterPro" id="IPR014043">
    <property type="entry name" value="Acyl_transferase_dom"/>
</dbReference>
<dbReference type="InterPro" id="IPR016035">
    <property type="entry name" value="Acyl_Trfase/lysoPLipase"/>
</dbReference>
<feature type="compositionally biased region" description="Basic and acidic residues" evidence="8">
    <location>
        <begin position="1841"/>
        <end position="1851"/>
    </location>
</feature>
<dbReference type="Pfam" id="PF16197">
    <property type="entry name" value="KAsynt_C_assoc"/>
    <property type="match status" value="1"/>
</dbReference>
<feature type="compositionally biased region" description="Basic and acidic residues" evidence="8">
    <location>
        <begin position="1808"/>
        <end position="1831"/>
    </location>
</feature>
<dbReference type="Gene3D" id="3.40.50.720">
    <property type="entry name" value="NAD(P)-binding Rossmann-like Domain"/>
    <property type="match status" value="1"/>
</dbReference>
<dbReference type="InterPro" id="IPR013217">
    <property type="entry name" value="Methyltransf_12"/>
</dbReference>
<dbReference type="InterPro" id="IPR016039">
    <property type="entry name" value="Thiolase-like"/>
</dbReference>
<dbReference type="InterPro" id="IPR057737">
    <property type="entry name" value="Condensation_MtbB-like"/>
</dbReference>
<dbReference type="Gene3D" id="3.40.50.150">
    <property type="entry name" value="Vaccinia Virus protein VP39"/>
    <property type="match status" value="2"/>
</dbReference>
<dbReference type="InterPro" id="IPR001227">
    <property type="entry name" value="Ac_transferase_dom_sf"/>
</dbReference>
<reference evidence="11 12" key="1">
    <citation type="submission" date="2020-08" db="EMBL/GenBank/DDBJ databases">
        <title>Genome sequencing of Purple Non-Sulfur Bacteria from various extreme environments.</title>
        <authorList>
            <person name="Mayer M."/>
        </authorList>
    </citation>
    <scope>NUCLEOTIDE SEQUENCE [LARGE SCALE GENOMIC DNA]</scope>
    <source>
        <strain evidence="11 12">JA131</strain>
    </source>
</reference>
<dbReference type="Gene3D" id="3.30.559.10">
    <property type="entry name" value="Chloramphenicol acetyltransferase-like domain"/>
    <property type="match status" value="1"/>
</dbReference>
<dbReference type="Gene3D" id="3.30.559.30">
    <property type="entry name" value="Nonribosomal peptide synthetase, condensation domain"/>
    <property type="match status" value="1"/>
</dbReference>
<comment type="cofactor">
    <cofactor evidence="1">
        <name>pantetheine 4'-phosphate</name>
        <dbReference type="ChEBI" id="CHEBI:47942"/>
    </cofactor>
</comment>
<dbReference type="Pfam" id="PF00109">
    <property type="entry name" value="ketoacyl-synt"/>
    <property type="match status" value="1"/>
</dbReference>
<dbReference type="GO" id="GO:0004315">
    <property type="term" value="F:3-oxoacyl-[acyl-carrier-protein] synthase activity"/>
    <property type="evidence" value="ECO:0007669"/>
    <property type="project" value="InterPro"/>
</dbReference>
<name>A0A7W6WB41_9PROT</name>
<evidence type="ECO:0000313" key="11">
    <source>
        <dbReference type="EMBL" id="MBB4267126.1"/>
    </source>
</evidence>
<feature type="domain" description="Carrier" evidence="9">
    <location>
        <begin position="2892"/>
        <end position="2966"/>
    </location>
</feature>
<keyword evidence="7" id="KW-0511">Multifunctional enzyme</keyword>
<accession>A0A7W6WB41</accession>
<feature type="compositionally biased region" description="Acidic residues" evidence="8">
    <location>
        <begin position="1933"/>
        <end position="1943"/>
    </location>
</feature>
<organism evidence="11 12">
    <name type="scientific">Roseospira visakhapatnamensis</name>
    <dbReference type="NCBI Taxonomy" id="390880"/>
    <lineage>
        <taxon>Bacteria</taxon>
        <taxon>Pseudomonadati</taxon>
        <taxon>Pseudomonadota</taxon>
        <taxon>Alphaproteobacteria</taxon>
        <taxon>Rhodospirillales</taxon>
        <taxon>Rhodospirillaceae</taxon>
        <taxon>Roseospira</taxon>
    </lineage>
</organism>
<dbReference type="InterPro" id="IPR050091">
    <property type="entry name" value="PKS_NRPS_Biosynth_Enz"/>
</dbReference>
<protein>
    <submittedName>
        <fullName evidence="11">Yersiniabactin nonribosomal peptide/polyketide synthase</fullName>
    </submittedName>
</protein>
<sequence>MLDTQPRYGESEPIAVIGLSGRFPDAPDIEAFWQTLVDGRCVTRAFTDDELSAAGVTARDREDRTFVGSGAVLEAADAFDAALFGYAPAEAELIDPQQRLFLHAAWHALESAGYPPMGVPHQTGVFGSARMSTYPAAREASFQGLSRARGMQALMGNDKDYLCLRVAYKLNLHGPALTVQTACSSSLVAVHIACESLRNGECDMALAGGVGVSFPQCAGYRHQPGMIFSADASCRPFDAQADGTFAGHGLGLVVLRRLEDARRDNDPILAVLRGSAFNNDGNRKVGFTAPSGAGQRDVIREAWAYADVDANDIDLVEAHGTGTPLGDPIEVDALRDAFAGRDPAAGPVALGSLKGNYGHMDTAAGIASLIKAIVAVHRGVIPPSVGFDAPNPALNLARSPFEVPVSSRPWDRPVRSAGVSSFGIGGTNCHVVVQSFPASSPGAGRADTAGDADGYLLLSAASEASLRGLAAAYAKVWRTQPPAALARMALTGRQLDLDWRLTVPVVEDSAEALSAHAQGGSDPLLMTGRRADRRKMAWTFSGLGSQWAGMGRALYNSSAAFAATLDDCADLCGDLLSRPLKDVLFDPDAAVLARPSFAQPALVAFELALADHWRALGLTPDVVLGHSWGEYAAAAVADIYDRGDMLRLAARSGDLMAACEGGAMLAVFADTADLRDQAARAGLDLAADNGVRHLVFSGPVETIKAFSKDLKGQGVRTRAVASGCAAHSRHLDPVLSMFEAYCHDLPPPRPPRVPFVSSITGDLATQETFTGGGYWARQMRETVRYRAAQERLRALEITTYLEIGPSSVLTDMGEREAPDACAWVASCRRGVTGPQAMREAAARLFVAGYDLRWTDLLPCDGPRAPAPAYVFDARPFWWRPRETAAPSRDEAAGVLIRAEGMARDALADIDLPRLSGFYGRITTLHGIYVDRVVEQALGRPLDRPASATEILRAGRFLPRYRQLLVRLLDACVEDGLYVREGKAYRKVREPEVGRLDAIFEALLDDCEGLQGIPETIRRAGEALGHMLSGEVDPVAVIFPSGQSRGVEVLYEDLSYGRYFNRVAAAVVADLCAMRGTSSGTAPAEVFRILEVGGGTGGTTSSVLPVLAEHADVRYEFTDISPIFTRRAETKFAAYPFVRYRDLDLERPAVTQGFEAGRYDLIVAANVVHATRDIAATLANLRPLLKPGGRLLMREITRTVRLFDFVFGPLVAPLADVAARHGELFLSVDGWRTHCRDAGFARMEVFPGPSLETGELCEHVLLASLPGADWGLSSRSPLTGAPVEGTDALCWDMSACAGDDAALRTRLEDVCREELRCGLLGAAPLRLRADAIESPADVTLVRAVTSAGLFGQARVCLEGRRATGDWHPLAVAETMVEGTPDAGLPMPKAAPDTLYQEDLAPLRAADGAPGIAFDGLADDVASALRAGGVSPVPGRRLVMVETASALDAAEQVRTALVQWPQDDLVFVTRRAWAVHDHENIDIDARALWGFLRVASHEARRPIRVADLSADAPWSDLTLALTALQGAVSFVVVRDGVCFAPRVAPVTGAAMPAMLPPGVFETGRWQVVTGAFGGLGRLSARWLARSGARRIALMAHRLPPDGEAFRDHLEDGGRRQVRVVVCDCADPDQVRAAMGVLAADGGVDGVIHAAGILDDAPIETLTPDRMAAVFAVKAGAARVLLEDLTRHGSRYLILYSSAVATLGPRGQGAHALASAFMDALAINAARTKGTARSGAGPRVLSIAWGAWAEVGRAAVEDRLDALAAEGMLALRPDEGLWHLERAMMDGGPVRLAMRLSSARRSDALADADGAAEHPAKARPDAVPDAVADTKDQATSDAASADRVQPDDTARPPTDDAGLIHWLTTCLREHLRLDDADTIDPDDNLMDLGLDSLMFLDLSASIERAFGVSIQASAAYDDLSVSSLRALIQAALPETTDGDAPSDDTGDAGGTVLDPDPAGRFEPFPLTPIQHAYWLGRTDLIGYGGVACHVVFEWDKDTRTLDWTRLEAAWVALVRRHDMLRSVVAPDGRQRVLETVPDYRFDVVDLRTCAPEERQARLEETRRRLSEQVLPTDRWPIFEIVVSLTEGTRYRLHANLDLLQFDTQSFKVMMDDWAALYRGETLAPLGCGFRDYVLAELARKDTPAWKTAWCAWQDLLTDLPAAPELPVRGGVLPSPPRFGALQHRVSATRWAALKAAWRAKGVTPSAALLTLYAHTLAAWARHPRFTMNVTSFNRKPSHPDVRKLIGDFTSVLLVDYDDRQGWTVSERMDAVQQRVWQRLGLADVNGVEVLREWGRLRQGGGQALMPVVFTSMLGMTFDGDSIQDALGSFLGDPVHAFTQTPQVWLDHQVMENAEGLVLNWFFMEDVFPEGLPAAMFAAYTALIDRITDAPDLQDQEAVTVGAAMSAEGDAFAPIREAWRGPLGDDAEAVLRVERALRALPGVRDLRIDPGSAAWHVDVVPDDVLCADEDPAEVPAVRDVSLPPADDQEVLRIDAAWLFLEARATRGLWRTLDATGLFRPGTAVTVEALARHLEAAPKYDALLRQWLAHLTDAGVLRRDGAAYRLDGGTARLAEPGALPFEAPWLSVLTDYLDRSIAGHAALFRGEVSPLDLLFGDDAAVARSLYSDHPTPRLLNQRAATLASALADAWGPLDVLEVGAGTGATTRPVVTALAGRLNLYRFTDVSPAFLRDAEQTFRDVPAMDVALLDVNAPFDMAAHPESGYHVVIAANVLHDSAHVGRTLRRLRRLLKPGGYLLLLEATTRGSALQLASVGFLEGLSAYQDDRILDDQPMLTPDRWRAALTDAGFIPDRQWPEADDTPLRQHVFMARSRGWARPDESEVERVAVEAAGRPLPPLRMRVREILPGPKTASEPADTVSTGAADASGTDAHIDAASAGDDGIPADIVALWEDLLSRPVTEDTDFFASGGDSLMATRLITGLYRRGYTGASLQSLFRHATLRAFCAHLPAKADRRDSSSVLLCDGAAEPWTLVLHASDGDVGAYRHLAEHLGNRVTGLCVPNLAGIQRFEDLAGVHAATVLDQSRYGDPIEVVGWSYGAPLAAAVARRLRQEDRVPSLVLIDPVHRRDVAIDHPAAFYRMMAERDERLSLPPGFEALSETEMLQAFAERVHTAGARPAARGIAEVRDWIQTVRRLLDLLHGAPPPALADGPSLWIEATRRPTDWSRPTDDWPGLSRAVHHRVDAGHWDIMTARRTAAEVATALTRWRSVQAVEERV</sequence>
<evidence type="ECO:0000256" key="5">
    <source>
        <dbReference type="ARBA" id="ARBA00022598"/>
    </source>
</evidence>
<dbReference type="InterPro" id="IPR001031">
    <property type="entry name" value="Thioesterase"/>
</dbReference>
<dbReference type="SUPFAM" id="SSF47336">
    <property type="entry name" value="ACP-like"/>
    <property type="match status" value="2"/>
</dbReference>
<comment type="pathway">
    <text evidence="2">Siderophore biosynthesis.</text>
</comment>
<dbReference type="Pfam" id="PF00550">
    <property type="entry name" value="PP-binding"/>
    <property type="match status" value="2"/>
</dbReference>
<dbReference type="InterPro" id="IPR018201">
    <property type="entry name" value="Ketoacyl_synth_AS"/>
</dbReference>
<dbReference type="SUPFAM" id="SSF55048">
    <property type="entry name" value="Probable ACP-binding domain of malonyl-CoA ACP transacylase"/>
    <property type="match status" value="1"/>
</dbReference>
<dbReference type="SUPFAM" id="SSF52777">
    <property type="entry name" value="CoA-dependent acyltransferases"/>
    <property type="match status" value="2"/>
</dbReference>
<dbReference type="Pfam" id="PF00975">
    <property type="entry name" value="Thioesterase"/>
    <property type="match status" value="1"/>
</dbReference>
<feature type="region of interest" description="Disordered" evidence="8">
    <location>
        <begin position="1802"/>
        <end position="1853"/>
    </location>
</feature>
<dbReference type="SUPFAM" id="SSF53901">
    <property type="entry name" value="Thiolase-like"/>
    <property type="match status" value="1"/>
</dbReference>
<evidence type="ECO:0000259" key="9">
    <source>
        <dbReference type="PROSITE" id="PS50075"/>
    </source>
</evidence>
<dbReference type="Gene3D" id="3.30.70.3290">
    <property type="match status" value="1"/>
</dbReference>
<dbReference type="Pfam" id="PF08242">
    <property type="entry name" value="Methyltransf_12"/>
    <property type="match status" value="2"/>
</dbReference>
<dbReference type="InterPro" id="IPR016036">
    <property type="entry name" value="Malonyl_transacylase_ACP-bd"/>
</dbReference>
<dbReference type="SMART" id="SM01294">
    <property type="entry name" value="PKS_PP_betabranch"/>
    <property type="match status" value="1"/>
</dbReference>
<evidence type="ECO:0000256" key="8">
    <source>
        <dbReference type="SAM" id="MobiDB-lite"/>
    </source>
</evidence>
<keyword evidence="12" id="KW-1185">Reference proteome</keyword>
<dbReference type="FunFam" id="3.30.559.30:FF:000006">
    <property type="entry name" value="Yersiniabactin polyketide/non-ribosomal peptide synthetase"/>
    <property type="match status" value="1"/>
</dbReference>
<keyword evidence="6" id="KW-0808">Transferase</keyword>
<dbReference type="InterPro" id="IPR013968">
    <property type="entry name" value="PKS_KR"/>
</dbReference>
<evidence type="ECO:0000256" key="6">
    <source>
        <dbReference type="ARBA" id="ARBA00022679"/>
    </source>
</evidence>
<dbReference type="InterPro" id="IPR014031">
    <property type="entry name" value="Ketoacyl_synth_C"/>
</dbReference>
<dbReference type="GO" id="GO:0031177">
    <property type="term" value="F:phosphopantetheine binding"/>
    <property type="evidence" value="ECO:0007669"/>
    <property type="project" value="InterPro"/>
</dbReference>
<feature type="domain" description="Ketosynthase family 3 (KS3)" evidence="10">
    <location>
        <begin position="11"/>
        <end position="435"/>
    </location>
</feature>
<dbReference type="InterPro" id="IPR036291">
    <property type="entry name" value="NAD(P)-bd_dom_sf"/>
</dbReference>
<dbReference type="Gene3D" id="3.40.47.10">
    <property type="match status" value="1"/>
</dbReference>
<dbReference type="InterPro" id="IPR020806">
    <property type="entry name" value="PKS_PP-bd"/>
</dbReference>
<dbReference type="SUPFAM" id="SSF53474">
    <property type="entry name" value="alpha/beta-Hydrolases"/>
    <property type="match status" value="1"/>
</dbReference>
<dbReference type="RefSeq" id="WP_184046235.1">
    <property type="nucleotide sequence ID" value="NZ_JACIGK010000022.1"/>
</dbReference>
<evidence type="ECO:0000256" key="1">
    <source>
        <dbReference type="ARBA" id="ARBA00001957"/>
    </source>
</evidence>
<keyword evidence="5" id="KW-0436">Ligase</keyword>
<evidence type="ECO:0000256" key="4">
    <source>
        <dbReference type="ARBA" id="ARBA00022553"/>
    </source>
</evidence>
<comment type="caution">
    <text evidence="11">The sequence shown here is derived from an EMBL/GenBank/DDBJ whole genome shotgun (WGS) entry which is preliminary data.</text>
</comment>
<dbReference type="InterPro" id="IPR009081">
    <property type="entry name" value="PP-bd_ACP"/>
</dbReference>
<dbReference type="GO" id="GO:0005886">
    <property type="term" value="C:plasma membrane"/>
    <property type="evidence" value="ECO:0007669"/>
    <property type="project" value="TreeGrafter"/>
</dbReference>
<evidence type="ECO:0000259" key="10">
    <source>
        <dbReference type="PROSITE" id="PS52004"/>
    </source>
</evidence>
<dbReference type="InterPro" id="IPR006162">
    <property type="entry name" value="Ppantetheine_attach_site"/>
</dbReference>
<dbReference type="FunFam" id="3.30.559.10:FF:000023">
    <property type="entry name" value="Non-ribosomal peptide synthetase"/>
    <property type="match status" value="1"/>
</dbReference>